<dbReference type="GO" id="GO:0051287">
    <property type="term" value="F:NAD binding"/>
    <property type="evidence" value="ECO:0007669"/>
    <property type="project" value="TreeGrafter"/>
</dbReference>
<dbReference type="PROSITE" id="PS51462">
    <property type="entry name" value="NUDIX"/>
    <property type="match status" value="1"/>
</dbReference>
<dbReference type="EMBL" id="CAJNNW010036592">
    <property type="protein sequence ID" value="CAE8735823.1"/>
    <property type="molecule type" value="Genomic_DNA"/>
</dbReference>
<dbReference type="CDD" id="cd00513">
    <property type="entry name" value="Ribosomal_L32_L32e"/>
    <property type="match status" value="1"/>
</dbReference>
<dbReference type="GO" id="GO:0006412">
    <property type="term" value="P:translation"/>
    <property type="evidence" value="ECO:0007669"/>
    <property type="project" value="InterPro"/>
</dbReference>
<dbReference type="CDD" id="cd04670">
    <property type="entry name" value="NUDIX_ASFGF2_Nudt6"/>
    <property type="match status" value="1"/>
</dbReference>
<dbReference type="GO" id="GO:0035529">
    <property type="term" value="F:NADH pyrophosphatase activity"/>
    <property type="evidence" value="ECO:0007669"/>
    <property type="project" value="TreeGrafter"/>
</dbReference>
<evidence type="ECO:0000256" key="3">
    <source>
        <dbReference type="ARBA" id="ARBA00022801"/>
    </source>
</evidence>
<evidence type="ECO:0000256" key="5">
    <source>
        <dbReference type="ARBA" id="ARBA00023274"/>
    </source>
</evidence>
<evidence type="ECO:0000256" key="2">
    <source>
        <dbReference type="ARBA" id="ARBA00008431"/>
    </source>
</evidence>
<protein>
    <recommendedName>
        <fullName evidence="7">Nudix hydrolase domain-containing protein</fullName>
    </recommendedName>
</protein>
<comment type="caution">
    <text evidence="8">The sequence shown here is derived from an EMBL/GenBank/DDBJ whole genome shotgun (WGS) entry which is preliminary data.</text>
</comment>
<organism evidence="8 9">
    <name type="scientific">Polarella glacialis</name>
    <name type="common">Dinoflagellate</name>
    <dbReference type="NCBI Taxonomy" id="89957"/>
    <lineage>
        <taxon>Eukaryota</taxon>
        <taxon>Sar</taxon>
        <taxon>Alveolata</taxon>
        <taxon>Dinophyceae</taxon>
        <taxon>Suessiales</taxon>
        <taxon>Suessiaceae</taxon>
        <taxon>Polarella</taxon>
    </lineage>
</organism>
<keyword evidence="3" id="KW-0378">Hydrolase</keyword>
<dbReference type="PRINTS" id="PR01356">
    <property type="entry name" value="GFGPROTEIN"/>
</dbReference>
<dbReference type="GO" id="GO:0003735">
    <property type="term" value="F:structural constituent of ribosome"/>
    <property type="evidence" value="ECO:0007669"/>
    <property type="project" value="InterPro"/>
</dbReference>
<dbReference type="PANTHER" id="PTHR13994:SF13">
    <property type="entry name" value="FI03680P"/>
    <property type="match status" value="1"/>
</dbReference>
<dbReference type="SUPFAM" id="SSF142433">
    <property type="entry name" value="CinA-like"/>
    <property type="match status" value="1"/>
</dbReference>
<dbReference type="InterPro" id="IPR000086">
    <property type="entry name" value="NUDIX_hydrolase_dom"/>
</dbReference>
<dbReference type="SUPFAM" id="SSF52042">
    <property type="entry name" value="Ribosomal protein L32e"/>
    <property type="match status" value="1"/>
</dbReference>
<dbReference type="GO" id="GO:0005840">
    <property type="term" value="C:ribosome"/>
    <property type="evidence" value="ECO:0007669"/>
    <property type="project" value="UniProtKB-KW"/>
</dbReference>
<proteinExistence type="inferred from homology"/>
<dbReference type="PROSITE" id="PS00893">
    <property type="entry name" value="NUDIX_BOX"/>
    <property type="match status" value="1"/>
</dbReference>
<dbReference type="InterPro" id="IPR020084">
    <property type="entry name" value="NUDIX_hydrolase_CS"/>
</dbReference>
<feature type="region of interest" description="Disordered" evidence="6">
    <location>
        <begin position="1075"/>
        <end position="1120"/>
    </location>
</feature>
<comment type="similarity">
    <text evidence="1">Belongs to the Nudix hydrolase family.</text>
</comment>
<accession>A0A813LNZ0</accession>
<dbReference type="GO" id="GO:0047631">
    <property type="term" value="F:ADP-ribose diphosphatase activity"/>
    <property type="evidence" value="ECO:0007669"/>
    <property type="project" value="TreeGrafter"/>
</dbReference>
<dbReference type="InterPro" id="IPR036653">
    <property type="entry name" value="CinA-like_C"/>
</dbReference>
<evidence type="ECO:0000256" key="1">
    <source>
        <dbReference type="ARBA" id="ARBA00005582"/>
    </source>
</evidence>
<reference evidence="8" key="1">
    <citation type="submission" date="2021-02" db="EMBL/GenBank/DDBJ databases">
        <authorList>
            <person name="Dougan E. K."/>
            <person name="Rhodes N."/>
            <person name="Thang M."/>
            <person name="Chan C."/>
        </authorList>
    </citation>
    <scope>NUCLEOTIDE SEQUENCE</scope>
</reference>
<dbReference type="InterPro" id="IPR018263">
    <property type="entry name" value="Ribosomal_eL32_CS"/>
</dbReference>
<comment type="similarity">
    <text evidence="2">Belongs to the eukaryotic ribosomal protein eL32 family.</text>
</comment>
<evidence type="ECO:0000313" key="9">
    <source>
        <dbReference type="Proteomes" id="UP000626109"/>
    </source>
</evidence>
<dbReference type="Gene3D" id="3.40.630.30">
    <property type="match status" value="1"/>
</dbReference>
<dbReference type="Gene3D" id="3.90.950.20">
    <property type="entry name" value="CinA-like"/>
    <property type="match status" value="1"/>
</dbReference>
<dbReference type="SUPFAM" id="SSF55811">
    <property type="entry name" value="Nudix"/>
    <property type="match status" value="1"/>
</dbReference>
<dbReference type="InterPro" id="IPR008136">
    <property type="entry name" value="CinA_C"/>
</dbReference>
<dbReference type="InterPro" id="IPR040618">
    <property type="entry name" value="Pre-Nudix"/>
</dbReference>
<dbReference type="AlphaFoldDB" id="A0A813LNZ0"/>
<dbReference type="Pfam" id="PF02464">
    <property type="entry name" value="CinA"/>
    <property type="match status" value="1"/>
</dbReference>
<dbReference type="PANTHER" id="PTHR13994">
    <property type="entry name" value="NUDIX HYDROLASE RELATED"/>
    <property type="match status" value="1"/>
</dbReference>
<evidence type="ECO:0000256" key="4">
    <source>
        <dbReference type="ARBA" id="ARBA00022980"/>
    </source>
</evidence>
<dbReference type="Gene3D" id="3.90.79.10">
    <property type="entry name" value="Nucleoside Triphosphate Pyrophosphohydrolase"/>
    <property type="match status" value="1"/>
</dbReference>
<dbReference type="SMART" id="SM01393">
    <property type="entry name" value="Ribosomal_L32e"/>
    <property type="match status" value="1"/>
</dbReference>
<dbReference type="Pfam" id="PF01655">
    <property type="entry name" value="Ribosomal_L32e"/>
    <property type="match status" value="1"/>
</dbReference>
<dbReference type="InterPro" id="IPR001515">
    <property type="entry name" value="Ribosomal_eL32"/>
</dbReference>
<evidence type="ECO:0000256" key="6">
    <source>
        <dbReference type="SAM" id="MobiDB-lite"/>
    </source>
</evidence>
<dbReference type="InterPro" id="IPR036351">
    <property type="entry name" value="Ribosomal_eL32_sf"/>
</dbReference>
<evidence type="ECO:0000313" key="8">
    <source>
        <dbReference type="EMBL" id="CAE8735823.1"/>
    </source>
</evidence>
<name>A0A813LNZ0_POLGL</name>
<dbReference type="GO" id="GO:1990904">
    <property type="term" value="C:ribonucleoprotein complex"/>
    <property type="evidence" value="ECO:0007669"/>
    <property type="project" value="UniProtKB-KW"/>
</dbReference>
<dbReference type="InterPro" id="IPR003293">
    <property type="entry name" value="Nudix_hydrolase6-like"/>
</dbReference>
<dbReference type="Pfam" id="PF18290">
    <property type="entry name" value="Nudix_hydro"/>
    <property type="match status" value="1"/>
</dbReference>
<gene>
    <name evidence="8" type="ORF">PGLA2088_LOCUS48044</name>
</gene>
<sequence length="1120" mass="121070">MSPVKSELAQAATAAKSELTQAAAAAKSELAQQNPVEEGGFQGQVVAGLQAGLARVQETAQASYDATHKRVTQARAGNALLAHGKGAETAIRAKVVMAEAYAQNTDVVQRATLAASKFQEAAVLLRSAKDSAENLPEGITGVEGFARLAETYQARAAVYKRLLEALAEAEELPPLPELSPAEQDAARILQMHGHIQVTTQRVSEGAQYVQQRSWEAMPESRDINARGLGGQAILSETEAAGAAAREAAMAAPADKRKIVKKRMKKFPRFQADRFKRMNPAWRKPRGIDGRVRRRFKGATLMPSIGYGSDKKTRFRLKNGFYKFLVRSPADLEMLLMHNEKYAVEIAHNLGAKKRKEIVERADQLRLHVTNRFGRLRAEENELVLQALVNNPAFAKLAASILDHCSTAIAAPSPESVVVEGQFKWQASSPACCPGQLPSLCLDSLKQAAELVATLTWVSVAAKKQQLKANIPGSCKIAEVRGAFDSTESGDGYGDGLTQKQFSSFQFHTMDPLFRHVVLPSVQPGLLAPLAQKAAEALKASKQTVAVFEATTAGLIQAALQAVPGASAYSTCGAVSYSPSKSAALLGVEAIGAYNSKPTDGAAYKESKNLWTQSLARGKRLEIGSTWCISESGACGPTFNYPDVTKGFTSIFVSGPVEKGLFVESPHNDRELNMWGYTKLALDLLEECVQEAASLSLKRPAEDAASQMFSVKEDRFGGVEVEVPESSATPSAAAFDGDLRRALVSWQAAGKQGVWLKIPLCAGSLVGSAVANGFAFHHAKPEYVLLTRWLPETPSPLPKYSFTQIGVGGVVVNTKGEVLMVKERVSPLAQFQGSWKLAGGLADAGEDFAETVAREVREETGVQASLVGVASLRHSHGFRFGQGDIYVLVKLLAEKDEIQIDPHELQDAQWMSFEKIESLVTYDPKELLDGKVSENNLKMISNALFGSLIEGTLIPNSRGGKASVLYTAPKPVSAFVLLWVSVLSKTGTHRCPAGETLLDDLRRRDDKSWKILVKDGRQWKATPGPGAYRIPRLMGNVDRTSEVAMGTLTPYRAPSCAIGNALRPVTYHTMGGVGHTYQHEGRLRPPTPRNLSPGPGRYFRDSDGCPSAFSDFKRPQNRQVV</sequence>
<keyword evidence="4" id="KW-0689">Ribosomal protein</keyword>
<feature type="domain" description="Nudix hydrolase" evidence="7">
    <location>
        <begin position="801"/>
        <end position="931"/>
    </location>
</feature>
<dbReference type="Proteomes" id="UP000626109">
    <property type="component" value="Unassembled WGS sequence"/>
</dbReference>
<evidence type="ECO:0000259" key="7">
    <source>
        <dbReference type="PROSITE" id="PS51462"/>
    </source>
</evidence>
<dbReference type="Pfam" id="PF00293">
    <property type="entry name" value="NUDIX"/>
    <property type="match status" value="1"/>
</dbReference>
<keyword evidence="5" id="KW-0687">Ribonucleoprotein</keyword>
<dbReference type="PROSITE" id="PS00580">
    <property type="entry name" value="RIBOSOMAL_L32E"/>
    <property type="match status" value="1"/>
</dbReference>
<dbReference type="InterPro" id="IPR015797">
    <property type="entry name" value="NUDIX_hydrolase-like_dom_sf"/>
</dbReference>